<keyword evidence="8" id="KW-1185">Reference proteome</keyword>
<dbReference type="RefSeq" id="WP_131448811.1">
    <property type="nucleotide sequence ID" value="NZ_SJZI01000042.1"/>
</dbReference>
<dbReference type="EMBL" id="SJZI01000042">
    <property type="protein sequence ID" value="TCJ14060.1"/>
    <property type="molecule type" value="Genomic_DNA"/>
</dbReference>
<dbReference type="OrthoDB" id="9811827at2"/>
<organism evidence="7 8">
    <name type="scientific">Flaviaesturariibacter flavus</name>
    <dbReference type="NCBI Taxonomy" id="2502780"/>
    <lineage>
        <taxon>Bacteria</taxon>
        <taxon>Pseudomonadati</taxon>
        <taxon>Bacteroidota</taxon>
        <taxon>Chitinophagia</taxon>
        <taxon>Chitinophagales</taxon>
        <taxon>Chitinophagaceae</taxon>
        <taxon>Flaviaestuariibacter</taxon>
    </lineage>
</organism>
<dbReference type="Proteomes" id="UP000295334">
    <property type="component" value="Unassembled WGS sequence"/>
</dbReference>
<evidence type="ECO:0000256" key="4">
    <source>
        <dbReference type="ARBA" id="ARBA00032089"/>
    </source>
</evidence>
<feature type="transmembrane region" description="Helical" evidence="5">
    <location>
        <begin position="12"/>
        <end position="29"/>
    </location>
</feature>
<evidence type="ECO:0000256" key="1">
    <source>
        <dbReference type="ARBA" id="ARBA00009369"/>
    </source>
</evidence>
<dbReference type="InterPro" id="IPR042177">
    <property type="entry name" value="Cell/Rod_1"/>
</dbReference>
<feature type="domain" description="Rod shape-determining protein MreC beta-barrel core" evidence="6">
    <location>
        <begin position="117"/>
        <end position="266"/>
    </location>
</feature>
<evidence type="ECO:0000256" key="5">
    <source>
        <dbReference type="SAM" id="Phobius"/>
    </source>
</evidence>
<name>A0A4R1BAS7_9BACT</name>
<dbReference type="Gene3D" id="2.40.10.350">
    <property type="entry name" value="Rod shape-determining protein MreC, domain 2"/>
    <property type="match status" value="1"/>
</dbReference>
<accession>A0A4R1BAS7</accession>
<evidence type="ECO:0000313" key="8">
    <source>
        <dbReference type="Proteomes" id="UP000295334"/>
    </source>
</evidence>
<dbReference type="InterPro" id="IPR042175">
    <property type="entry name" value="Cell/Rod_MreC_2"/>
</dbReference>
<reference evidence="7 8" key="1">
    <citation type="submission" date="2019-03" db="EMBL/GenBank/DDBJ databases">
        <authorList>
            <person name="Kim M.K.M."/>
        </authorList>
    </citation>
    <scope>NUCLEOTIDE SEQUENCE [LARGE SCALE GENOMIC DNA]</scope>
    <source>
        <strain evidence="7 8">17J68-12</strain>
    </source>
</reference>
<keyword evidence="5" id="KW-1133">Transmembrane helix</keyword>
<dbReference type="InterPro" id="IPR055342">
    <property type="entry name" value="MreC_beta-barrel_core"/>
</dbReference>
<dbReference type="Gene3D" id="2.40.10.340">
    <property type="entry name" value="Rod shape-determining protein MreC, domain 1"/>
    <property type="match status" value="1"/>
</dbReference>
<dbReference type="GO" id="GO:0005886">
    <property type="term" value="C:plasma membrane"/>
    <property type="evidence" value="ECO:0007669"/>
    <property type="project" value="TreeGrafter"/>
</dbReference>
<proteinExistence type="inferred from homology"/>
<evidence type="ECO:0000256" key="3">
    <source>
        <dbReference type="ARBA" id="ARBA00022960"/>
    </source>
</evidence>
<gene>
    <name evidence="7" type="primary">mreC</name>
    <name evidence="7" type="ORF">EPD60_08585</name>
</gene>
<dbReference type="PANTHER" id="PTHR34138:SF1">
    <property type="entry name" value="CELL SHAPE-DETERMINING PROTEIN MREC"/>
    <property type="match status" value="1"/>
</dbReference>
<evidence type="ECO:0000256" key="2">
    <source>
        <dbReference type="ARBA" id="ARBA00013855"/>
    </source>
</evidence>
<keyword evidence="5" id="KW-0812">Transmembrane</keyword>
<dbReference type="PANTHER" id="PTHR34138">
    <property type="entry name" value="CELL SHAPE-DETERMINING PROTEIN MREC"/>
    <property type="match status" value="1"/>
</dbReference>
<dbReference type="NCBIfam" id="NF010532">
    <property type="entry name" value="PRK13922.9-3"/>
    <property type="match status" value="1"/>
</dbReference>
<protein>
    <recommendedName>
        <fullName evidence="2">Cell shape-determining protein MreC</fullName>
    </recommendedName>
    <alternativeName>
        <fullName evidence="4">Cell shape protein MreC</fullName>
    </alternativeName>
</protein>
<evidence type="ECO:0000313" key="7">
    <source>
        <dbReference type="EMBL" id="TCJ14060.1"/>
    </source>
</evidence>
<dbReference type="InterPro" id="IPR007221">
    <property type="entry name" value="MreC"/>
</dbReference>
<dbReference type="GO" id="GO:0008360">
    <property type="term" value="P:regulation of cell shape"/>
    <property type="evidence" value="ECO:0007669"/>
    <property type="project" value="UniProtKB-KW"/>
</dbReference>
<keyword evidence="3" id="KW-0133">Cell shape</keyword>
<keyword evidence="5" id="KW-0472">Membrane</keyword>
<evidence type="ECO:0000259" key="6">
    <source>
        <dbReference type="Pfam" id="PF04085"/>
    </source>
</evidence>
<comment type="caution">
    <text evidence="7">The sequence shown here is derived from an EMBL/GenBank/DDBJ whole genome shotgun (WGS) entry which is preliminary data.</text>
</comment>
<sequence>MRNIFAFIRRHFVFLAFVALEIISLWMLFSYNNFHRVIFLGAANEITGSINKQVDKVDDYFHLVEENRRVHRMNDSLLNLLKSNYNIPDSGAVVHTDSTRVDSITRYRRYIYRDAKVVFNSVNFENNYIQLNRGSDQGVRDNMAVIASDGGVLGIVVNTSPNFSQVLSLLHTKSRVPAALKKTGTTGTIRWDTRDPRFLTLEGISKDVEVKRGDTVLTSPYSYNFPPGYLVGRVASVAINPATGFYVLRVQCAVNFATVQQVFIVENLQRTEQMDLEKETEKKLEQVKPKGR</sequence>
<dbReference type="AlphaFoldDB" id="A0A4R1BAS7"/>
<dbReference type="Pfam" id="PF04085">
    <property type="entry name" value="MreC"/>
    <property type="match status" value="1"/>
</dbReference>
<comment type="similarity">
    <text evidence="1">Belongs to the MreC family.</text>
</comment>